<dbReference type="InterPro" id="IPR051329">
    <property type="entry name" value="NIR_SIR_4Fe-4S"/>
</dbReference>
<feature type="domain" description="Rhodanese" evidence="8">
    <location>
        <begin position="155"/>
        <end position="258"/>
    </location>
</feature>
<dbReference type="PROSITE" id="PS50206">
    <property type="entry name" value="RHODANESE_3"/>
    <property type="match status" value="2"/>
</dbReference>
<dbReference type="Gene3D" id="3.90.480.20">
    <property type="match status" value="1"/>
</dbReference>
<dbReference type="SUPFAM" id="SSF52821">
    <property type="entry name" value="Rhodanese/Cell cycle control phosphatase"/>
    <property type="match status" value="2"/>
</dbReference>
<protein>
    <submittedName>
        <fullName evidence="9">Ferredoxin--nitrite reductase</fullName>
    </submittedName>
</protein>
<keyword evidence="5" id="KW-0560">Oxidoreductase</keyword>
<dbReference type="InterPro" id="IPR006067">
    <property type="entry name" value="NO2/SO3_Rdtase_4Fe4S_dom"/>
</dbReference>
<dbReference type="PROSITE" id="PS00365">
    <property type="entry name" value="NIR_SIR"/>
    <property type="match status" value="1"/>
</dbReference>
<evidence type="ECO:0000256" key="5">
    <source>
        <dbReference type="ARBA" id="ARBA00023002"/>
    </source>
</evidence>
<dbReference type="Gene3D" id="3.30.413.10">
    <property type="entry name" value="Sulfite Reductase Hemoprotein, domain 1"/>
    <property type="match status" value="2"/>
</dbReference>
<dbReference type="CDD" id="cd01449">
    <property type="entry name" value="TST_Repeat_2"/>
    <property type="match status" value="1"/>
</dbReference>
<dbReference type="CDD" id="cd01448">
    <property type="entry name" value="TST_Repeat_1"/>
    <property type="match status" value="1"/>
</dbReference>
<keyword evidence="6" id="KW-0408">Iron</keyword>
<dbReference type="Gene3D" id="3.40.250.10">
    <property type="entry name" value="Rhodanese-like domain"/>
    <property type="match status" value="2"/>
</dbReference>
<organism evidence="9 10">
    <name type="scientific">Natronococcus pandeyae</name>
    <dbReference type="NCBI Taxonomy" id="2055836"/>
    <lineage>
        <taxon>Archaea</taxon>
        <taxon>Methanobacteriati</taxon>
        <taxon>Methanobacteriota</taxon>
        <taxon>Stenosarchaea group</taxon>
        <taxon>Halobacteria</taxon>
        <taxon>Halobacteriales</taxon>
        <taxon>Natrialbaceae</taxon>
        <taxon>Natronococcus</taxon>
    </lineage>
</organism>
<dbReference type="Pfam" id="PF01077">
    <property type="entry name" value="NIR_SIR"/>
    <property type="match status" value="1"/>
</dbReference>
<keyword evidence="3" id="KW-0349">Heme</keyword>
<dbReference type="AlphaFoldDB" id="A0A8J8Q3I8"/>
<dbReference type="InterPro" id="IPR036873">
    <property type="entry name" value="Rhodanese-like_dom_sf"/>
</dbReference>
<reference evidence="9" key="1">
    <citation type="submission" date="2017-11" db="EMBL/GenBank/DDBJ databases">
        <authorList>
            <person name="Kajale S.C."/>
            <person name="Sharma A."/>
        </authorList>
    </citation>
    <scope>NUCLEOTIDE SEQUENCE</scope>
    <source>
        <strain evidence="9">LS1_42</strain>
    </source>
</reference>
<dbReference type="EMBL" id="PHNJ01000006">
    <property type="protein sequence ID" value="TYL38284.1"/>
    <property type="molecule type" value="Genomic_DNA"/>
</dbReference>
<dbReference type="InterPro" id="IPR005117">
    <property type="entry name" value="NiRdtase/SiRdtase_haem-b_fer"/>
</dbReference>
<dbReference type="InterPro" id="IPR001307">
    <property type="entry name" value="Thiosulphate_STrfase_CS"/>
</dbReference>
<evidence type="ECO:0000313" key="10">
    <source>
        <dbReference type="Proteomes" id="UP000766904"/>
    </source>
</evidence>
<dbReference type="SUPFAM" id="SSF56014">
    <property type="entry name" value="Nitrite and sulphite reductase 4Fe-4S domain-like"/>
    <property type="match status" value="2"/>
</dbReference>
<evidence type="ECO:0000256" key="1">
    <source>
        <dbReference type="ARBA" id="ARBA00010429"/>
    </source>
</evidence>
<dbReference type="InterPro" id="IPR001763">
    <property type="entry name" value="Rhodanese-like_dom"/>
</dbReference>
<dbReference type="OrthoDB" id="15347at2157"/>
<feature type="domain" description="Rhodanese" evidence="8">
    <location>
        <begin position="16"/>
        <end position="126"/>
    </location>
</feature>
<dbReference type="SUPFAM" id="SSF55124">
    <property type="entry name" value="Nitrite/Sulfite reductase N-terminal domain-like"/>
    <property type="match status" value="2"/>
</dbReference>
<dbReference type="InterPro" id="IPR045854">
    <property type="entry name" value="NO2/SO3_Rdtase_4Fe4S_sf"/>
</dbReference>
<dbReference type="GO" id="GO:0020037">
    <property type="term" value="F:heme binding"/>
    <property type="evidence" value="ECO:0007669"/>
    <property type="project" value="InterPro"/>
</dbReference>
<evidence type="ECO:0000259" key="8">
    <source>
        <dbReference type="PROSITE" id="PS50206"/>
    </source>
</evidence>
<evidence type="ECO:0000256" key="2">
    <source>
        <dbReference type="ARBA" id="ARBA00022485"/>
    </source>
</evidence>
<dbReference type="PRINTS" id="PR00397">
    <property type="entry name" value="SIROHAEM"/>
</dbReference>
<keyword evidence="4" id="KW-0479">Metal-binding</keyword>
<dbReference type="PROSITE" id="PS00380">
    <property type="entry name" value="RHODANESE_1"/>
    <property type="match status" value="1"/>
</dbReference>
<comment type="caution">
    <text evidence="9">The sequence shown here is derived from an EMBL/GenBank/DDBJ whole genome shotgun (WGS) entry which is preliminary data.</text>
</comment>
<dbReference type="Proteomes" id="UP000766904">
    <property type="component" value="Unassembled WGS sequence"/>
</dbReference>
<dbReference type="RefSeq" id="WP_148858573.1">
    <property type="nucleotide sequence ID" value="NZ_PHNJ01000006.1"/>
</dbReference>
<name>A0A8J8Q3I8_9EURY</name>
<evidence type="ECO:0000256" key="3">
    <source>
        <dbReference type="ARBA" id="ARBA00022617"/>
    </source>
</evidence>
<evidence type="ECO:0000313" key="9">
    <source>
        <dbReference type="EMBL" id="TYL38284.1"/>
    </source>
</evidence>
<dbReference type="Pfam" id="PF03460">
    <property type="entry name" value="NIR_SIR_ferr"/>
    <property type="match status" value="3"/>
</dbReference>
<dbReference type="GO" id="GO:0016491">
    <property type="term" value="F:oxidoreductase activity"/>
    <property type="evidence" value="ECO:0007669"/>
    <property type="project" value="UniProtKB-KW"/>
</dbReference>
<keyword evidence="7" id="KW-0411">Iron-sulfur</keyword>
<dbReference type="PANTHER" id="PTHR32439:SF0">
    <property type="entry name" value="FERREDOXIN--NITRITE REDUCTASE, CHLOROPLASTIC"/>
    <property type="match status" value="1"/>
</dbReference>
<evidence type="ECO:0000256" key="7">
    <source>
        <dbReference type="ARBA" id="ARBA00023014"/>
    </source>
</evidence>
<dbReference type="InterPro" id="IPR036136">
    <property type="entry name" value="Nit/Sulf_reduc_fer-like_dom_sf"/>
</dbReference>
<accession>A0A8J8Q3I8</accession>
<evidence type="ECO:0000256" key="4">
    <source>
        <dbReference type="ARBA" id="ARBA00022723"/>
    </source>
</evidence>
<dbReference type="Pfam" id="PF00581">
    <property type="entry name" value="Rhodanese"/>
    <property type="match status" value="2"/>
</dbReference>
<comment type="similarity">
    <text evidence="1">Belongs to the nitrite and sulfite reductase 4Fe-4S domain family.</text>
</comment>
<dbReference type="GO" id="GO:0051539">
    <property type="term" value="F:4 iron, 4 sulfur cluster binding"/>
    <property type="evidence" value="ECO:0007669"/>
    <property type="project" value="UniProtKB-KW"/>
</dbReference>
<dbReference type="GO" id="GO:0004792">
    <property type="term" value="F:thiosulfate-cyanide sulfurtransferase activity"/>
    <property type="evidence" value="ECO:0007669"/>
    <property type="project" value="InterPro"/>
</dbReference>
<proteinExistence type="inferred from homology"/>
<keyword evidence="2" id="KW-0004">4Fe-4S</keyword>
<dbReference type="PANTHER" id="PTHR32439">
    <property type="entry name" value="FERREDOXIN--NITRITE REDUCTASE, CHLOROPLASTIC"/>
    <property type="match status" value="1"/>
</dbReference>
<dbReference type="InterPro" id="IPR006066">
    <property type="entry name" value="NO2/SO3_Rdtase_FeS/sirohaem_BS"/>
</dbReference>
<dbReference type="GO" id="GO:0046872">
    <property type="term" value="F:metal ion binding"/>
    <property type="evidence" value="ECO:0007669"/>
    <property type="project" value="UniProtKB-KW"/>
</dbReference>
<gene>
    <name evidence="9" type="ORF">CV102_13780</name>
</gene>
<dbReference type="SMART" id="SM00450">
    <property type="entry name" value="RHOD"/>
    <property type="match status" value="2"/>
</dbReference>
<sequence>MTETPTVVSPAWLETHCETVTVVDVRDRREYEDLGHVPDAVNVPADRFRDPSSVAAGKLPDPDAFADLLGERGIDSGDSLVAVGDENGVLAARFLLTASVYGHEGELYLLDGGLEAWREEHELTTQAPALEPTSYEAELRDDAPIVDRQAVEAAAEGDAVVVDTRTPAEYDQSHIPGAVQLGWEALLDDAGRLKPDDELEDLLTERGISRDERIVLYCNTARRLSHTYVVLRSLGYGDVRFYEGSLTDWLRANSPDWDPIQLYENVREVASNGFEALPRELGEDVFGRLHLIGLYTQRQEGYFMLRTKVPGGILTAEQARAFGEIAEEFATAPEEHGGSEQNPVHGDGFLDVTTRQGLQLHWIRIEDMPEIWDRYDEVGLTTIQASGNTLRNVVACPAAGLGDETIDVRPIAERVADRFEGDRELANLPRKLKVSVAGCHENCGRAEIQDLGFTPAIKGGRDGFAVKVGGGLSDGPRAATDLGIFVEPNQVADLSEAAAKLFIDHGSYLDTAVNRLRFIVAEYGVDAFRDELERYAPFAFEPYDEAFTTDYRGDHVGVHEQDDGTSYVGVNIPTGRIGGDEFAELAALAEEYGSGQLRLTPNQNVVLTGVPDASLEALQDEPLLSTYSPDPGPFSRGIVTCTGREFCKYGVVETKGRGYRWAKGLDEWAEETGLADALETVRVHMSGCSASCAQPQIADVGLRGEVYRDDYESTRAADVGLGGDLENDAFVDWLVGSVPIDGIPSVIERTVRAYEIDREDGESFADWTRRMPDTELRRLVAEGPEPNRPVVGTEVS</sequence>
<evidence type="ECO:0000256" key="6">
    <source>
        <dbReference type="ARBA" id="ARBA00023004"/>
    </source>
</evidence>
<keyword evidence="10" id="KW-1185">Reference proteome</keyword>